<sequence>MTAPSARERLAIEQGVARGWSASVIAGRVGVSLDVVHAVWDDLDAAVAAADPPRRPVAVDQDPVVLPPRGANAVPPEWFVDFRASVLCMGSIELACLDMGVSVSAAEKRWARHHPTDPVRLRLIKEAARQTRLLRALAAARGVAA</sequence>
<proteinExistence type="predicted"/>
<dbReference type="Proteomes" id="UP000306985">
    <property type="component" value="Unassembled WGS sequence"/>
</dbReference>
<dbReference type="AlphaFoldDB" id="A0A4U6QN68"/>
<dbReference type="RefSeq" id="WP_137449154.1">
    <property type="nucleotide sequence ID" value="NZ_SZZH01000001.1"/>
</dbReference>
<organism evidence="1 2">
    <name type="scientific">Nakamurella flava</name>
    <dbReference type="NCBI Taxonomy" id="2576308"/>
    <lineage>
        <taxon>Bacteria</taxon>
        <taxon>Bacillati</taxon>
        <taxon>Actinomycetota</taxon>
        <taxon>Actinomycetes</taxon>
        <taxon>Nakamurellales</taxon>
        <taxon>Nakamurellaceae</taxon>
        <taxon>Nakamurella</taxon>
    </lineage>
</organism>
<gene>
    <name evidence="1" type="ORF">FDO65_10000</name>
</gene>
<reference evidence="1 2" key="1">
    <citation type="submission" date="2019-05" db="EMBL/GenBank/DDBJ databases">
        <title>Nakamurella sp. N5BH11, whole genome shotgun sequence.</title>
        <authorList>
            <person name="Tuo L."/>
        </authorList>
    </citation>
    <scope>NUCLEOTIDE SEQUENCE [LARGE SCALE GENOMIC DNA]</scope>
    <source>
        <strain evidence="1 2">N5BH11</strain>
    </source>
</reference>
<keyword evidence="2" id="KW-1185">Reference proteome</keyword>
<comment type="caution">
    <text evidence="1">The sequence shown here is derived from an EMBL/GenBank/DDBJ whole genome shotgun (WGS) entry which is preliminary data.</text>
</comment>
<evidence type="ECO:0000313" key="1">
    <source>
        <dbReference type="EMBL" id="TKV61849.1"/>
    </source>
</evidence>
<protein>
    <submittedName>
        <fullName evidence="1">Uncharacterized protein</fullName>
    </submittedName>
</protein>
<evidence type="ECO:0000313" key="2">
    <source>
        <dbReference type="Proteomes" id="UP000306985"/>
    </source>
</evidence>
<dbReference type="EMBL" id="SZZH01000001">
    <property type="protein sequence ID" value="TKV61849.1"/>
    <property type="molecule type" value="Genomic_DNA"/>
</dbReference>
<accession>A0A4U6QN68</accession>
<name>A0A4U6QN68_9ACTN</name>